<keyword evidence="2" id="KW-1185">Reference proteome</keyword>
<organism evidence="1 2">
    <name type="scientific">Aquirufa nivalisilvae</name>
    <dbReference type="NCBI Taxonomy" id="2516557"/>
    <lineage>
        <taxon>Bacteria</taxon>
        <taxon>Pseudomonadati</taxon>
        <taxon>Bacteroidota</taxon>
        <taxon>Cytophagia</taxon>
        <taxon>Cytophagales</taxon>
        <taxon>Flectobacillaceae</taxon>
        <taxon>Aquirufa</taxon>
    </lineage>
</organism>
<sequence length="72" mass="8049">MPMTQSFTPNDLVKNLYEPEQGFSTVLSLEDQSELASLQKVKLSLDNALLEPPSRTIEAVLAYSKHQMPIQS</sequence>
<dbReference type="AlphaFoldDB" id="A0A2S2DXA2"/>
<proteinExistence type="predicted"/>
<name>A0A2S2DXA2_9BACT</name>
<evidence type="ECO:0000313" key="2">
    <source>
        <dbReference type="Proteomes" id="UP000245468"/>
    </source>
</evidence>
<gene>
    <name evidence="1" type="ORF">HME7025_02196</name>
</gene>
<dbReference type="Proteomes" id="UP000245468">
    <property type="component" value="Chromosome"/>
</dbReference>
<dbReference type="EMBL" id="CP029346">
    <property type="protein sequence ID" value="AWL10044.1"/>
    <property type="molecule type" value="Genomic_DNA"/>
</dbReference>
<accession>A0A2S2DXA2</accession>
<protein>
    <submittedName>
        <fullName evidence="1">Uncharacterized protein</fullName>
    </submittedName>
</protein>
<evidence type="ECO:0000313" key="1">
    <source>
        <dbReference type="EMBL" id="AWL10044.1"/>
    </source>
</evidence>
<dbReference type="KEGG" id="psez:HME7025_02196"/>
<reference evidence="2" key="1">
    <citation type="submission" date="2018-05" db="EMBL/GenBank/DDBJ databases">
        <title>Pseudarcicella sp. HME7025 Genome sequencing and assembly.</title>
        <authorList>
            <person name="Kim H."/>
            <person name="Kang H."/>
            <person name="Joh K."/>
        </authorList>
    </citation>
    <scope>NUCLEOTIDE SEQUENCE [LARGE SCALE GENOMIC DNA]</scope>
    <source>
        <strain evidence="2">HME7025</strain>
    </source>
</reference>